<name>A0A0G4MGB6_VERLO</name>
<keyword evidence="3" id="KW-1185">Reference proteome</keyword>
<reference evidence="3" key="1">
    <citation type="submission" date="2015-05" db="EMBL/GenBank/DDBJ databases">
        <authorList>
            <person name="Fogelqvist Johan"/>
        </authorList>
    </citation>
    <scope>NUCLEOTIDE SEQUENCE [LARGE SCALE GENOMIC DNA]</scope>
</reference>
<protein>
    <submittedName>
        <fullName evidence="2">Uncharacterized protein</fullName>
    </submittedName>
</protein>
<evidence type="ECO:0000313" key="2">
    <source>
        <dbReference type="EMBL" id="CRK33293.1"/>
    </source>
</evidence>
<dbReference type="EMBL" id="CVQH01022527">
    <property type="protein sequence ID" value="CRK33293.1"/>
    <property type="molecule type" value="Genomic_DNA"/>
</dbReference>
<accession>A0A0G4MGB6</accession>
<feature type="compositionally biased region" description="Low complexity" evidence="1">
    <location>
        <begin position="62"/>
        <end position="80"/>
    </location>
</feature>
<evidence type="ECO:0000256" key="1">
    <source>
        <dbReference type="SAM" id="MobiDB-lite"/>
    </source>
</evidence>
<feature type="region of interest" description="Disordered" evidence="1">
    <location>
        <begin position="1"/>
        <end position="225"/>
    </location>
</feature>
<organism evidence="2 3">
    <name type="scientific">Verticillium longisporum</name>
    <name type="common">Verticillium dahliae var. longisporum</name>
    <dbReference type="NCBI Taxonomy" id="100787"/>
    <lineage>
        <taxon>Eukaryota</taxon>
        <taxon>Fungi</taxon>
        <taxon>Dikarya</taxon>
        <taxon>Ascomycota</taxon>
        <taxon>Pezizomycotina</taxon>
        <taxon>Sordariomycetes</taxon>
        <taxon>Hypocreomycetidae</taxon>
        <taxon>Glomerellales</taxon>
        <taxon>Plectosphaerellaceae</taxon>
        <taxon>Verticillium</taxon>
    </lineage>
</organism>
<evidence type="ECO:0000313" key="3">
    <source>
        <dbReference type="Proteomes" id="UP000044602"/>
    </source>
</evidence>
<feature type="compositionally biased region" description="Basic residues" evidence="1">
    <location>
        <begin position="156"/>
        <end position="166"/>
    </location>
</feature>
<sequence>AGAPREQLPGDAHRVVSAWHDSLPDPHPLRQRQGRAHRPAGPRAERPRALCPGGQAPGPGHAGQAQARAALDQAGPVAAARRPHPHHAADAGPHLPRLQLYAAARAPDVDRKGRRLPGADEDRRAGRQHLHPRRGRQDAARGLLPAPPRRDQAPRGAHHAQRRHQHQGREPAVPRSVDRHSHRGRRMGGDDGPGPREAALRQARGQGGGGARRRRHARGQAAGSL</sequence>
<gene>
    <name evidence="2" type="ORF">BN1708_000996</name>
</gene>
<feature type="non-terminal residue" evidence="2">
    <location>
        <position position="1"/>
    </location>
</feature>
<dbReference type="Proteomes" id="UP000044602">
    <property type="component" value="Unassembled WGS sequence"/>
</dbReference>
<feature type="compositionally biased region" description="Basic and acidic residues" evidence="1">
    <location>
        <begin position="107"/>
        <end position="125"/>
    </location>
</feature>
<proteinExistence type="predicted"/>
<dbReference type="AlphaFoldDB" id="A0A0G4MGB6"/>
<feature type="compositionally biased region" description="Basic residues" evidence="1">
    <location>
        <begin position="29"/>
        <end position="40"/>
    </location>
</feature>